<proteinExistence type="predicted"/>
<reference evidence="1" key="2">
    <citation type="submission" date="2021-04" db="EMBL/GenBank/DDBJ databases">
        <authorList>
            <person name="Gilroy R."/>
        </authorList>
    </citation>
    <scope>NUCLEOTIDE SEQUENCE</scope>
    <source>
        <strain evidence="1">CHK32-1732</strain>
    </source>
</reference>
<sequence>MEPVDGIATFGEGVWDLQVAYASTINTAEEFEKKNSFPTIANAVAQSNGYTGELSLENIRAKDLASIEDHVRQGEVTVDSYEFTIFVESFIRSHHGGSWGVMKWGGISANSEPILGVFRPHGTVFNPVSEWTSNIVSNKPSPSIPLDLLISPQS</sequence>
<gene>
    <name evidence="1" type="ORF">H9870_03950</name>
</gene>
<organism evidence="1 2">
    <name type="scientific">Candidatus Corynebacterium avicola</name>
    <dbReference type="NCBI Taxonomy" id="2838527"/>
    <lineage>
        <taxon>Bacteria</taxon>
        <taxon>Bacillati</taxon>
        <taxon>Actinomycetota</taxon>
        <taxon>Actinomycetes</taxon>
        <taxon>Mycobacteriales</taxon>
        <taxon>Corynebacteriaceae</taxon>
        <taxon>Corynebacterium</taxon>
    </lineage>
</organism>
<comment type="caution">
    <text evidence="1">The sequence shown here is derived from an EMBL/GenBank/DDBJ whole genome shotgun (WGS) entry which is preliminary data.</text>
</comment>
<name>A0A9D1RQ75_9CORY</name>
<evidence type="ECO:0000313" key="1">
    <source>
        <dbReference type="EMBL" id="HIW90802.1"/>
    </source>
</evidence>
<accession>A0A9D1RQ75</accession>
<evidence type="ECO:0000313" key="2">
    <source>
        <dbReference type="Proteomes" id="UP000824190"/>
    </source>
</evidence>
<dbReference type="AlphaFoldDB" id="A0A9D1RQ75"/>
<dbReference type="Proteomes" id="UP000824190">
    <property type="component" value="Unassembled WGS sequence"/>
</dbReference>
<protein>
    <submittedName>
        <fullName evidence="1">Uncharacterized protein</fullName>
    </submittedName>
</protein>
<reference evidence="1" key="1">
    <citation type="journal article" date="2021" name="PeerJ">
        <title>Extensive microbial diversity within the chicken gut microbiome revealed by metagenomics and culture.</title>
        <authorList>
            <person name="Gilroy R."/>
            <person name="Ravi A."/>
            <person name="Getino M."/>
            <person name="Pursley I."/>
            <person name="Horton D.L."/>
            <person name="Alikhan N.F."/>
            <person name="Baker D."/>
            <person name="Gharbi K."/>
            <person name="Hall N."/>
            <person name="Watson M."/>
            <person name="Adriaenssens E.M."/>
            <person name="Foster-Nyarko E."/>
            <person name="Jarju S."/>
            <person name="Secka A."/>
            <person name="Antonio M."/>
            <person name="Oren A."/>
            <person name="Chaudhuri R.R."/>
            <person name="La Ragione R."/>
            <person name="Hildebrand F."/>
            <person name="Pallen M.J."/>
        </authorList>
    </citation>
    <scope>NUCLEOTIDE SEQUENCE</scope>
    <source>
        <strain evidence="1">CHK32-1732</strain>
    </source>
</reference>
<dbReference type="EMBL" id="DXGC01000039">
    <property type="protein sequence ID" value="HIW90802.1"/>
    <property type="molecule type" value="Genomic_DNA"/>
</dbReference>